<protein>
    <submittedName>
        <fullName evidence="2">Uncharacterized protein</fullName>
    </submittedName>
</protein>
<feature type="transmembrane region" description="Helical" evidence="1">
    <location>
        <begin position="7"/>
        <end position="23"/>
    </location>
</feature>
<dbReference type="OrthoDB" id="2456352at2"/>
<accession>M7NEF7</accession>
<gene>
    <name evidence="2" type="ORF">C772_02396</name>
</gene>
<keyword evidence="3" id="KW-1185">Reference proteome</keyword>
<comment type="caution">
    <text evidence="2">The sequence shown here is derived from an EMBL/GenBank/DDBJ whole genome shotgun (WGS) entry which is preliminary data.</text>
</comment>
<feature type="transmembrane region" description="Helical" evidence="1">
    <location>
        <begin position="29"/>
        <end position="49"/>
    </location>
</feature>
<dbReference type="Proteomes" id="UP000011919">
    <property type="component" value="Unassembled WGS sequence"/>
</dbReference>
<organism evidence="2 3">
    <name type="scientific">Bhargavaea cecembensis DSE10</name>
    <dbReference type="NCBI Taxonomy" id="1235279"/>
    <lineage>
        <taxon>Bacteria</taxon>
        <taxon>Bacillati</taxon>
        <taxon>Bacillota</taxon>
        <taxon>Bacilli</taxon>
        <taxon>Bacillales</taxon>
        <taxon>Caryophanaceae</taxon>
        <taxon>Bhargavaea</taxon>
    </lineage>
</organism>
<sequence>MLKSSVRYGLFLFAGLTLWQLIVHREVEWGMVVAVSVLAGFFNLLWDWAKVPYDWNKRSGD</sequence>
<keyword evidence="1" id="KW-0812">Transmembrane</keyword>
<reference evidence="2 3" key="1">
    <citation type="journal article" date="2013" name="Genome Announc.">
        <title>Draft Genome Sequence of Bhargavaea cecembensis Strain DSE10T, Isolated from a Deep-Sea Sediment Sample Collected at a Depth of 5,904 m from the Chagos-Laccadive Ridge System in the Indian Ocean.</title>
        <authorList>
            <person name="Shivaji S."/>
            <person name="Ara S."/>
            <person name="Begum Z."/>
            <person name="Ruth M."/>
            <person name="Singh A."/>
            <person name="Kumar Pinnaka A."/>
        </authorList>
    </citation>
    <scope>NUCLEOTIDE SEQUENCE [LARGE SCALE GENOMIC DNA]</scope>
    <source>
        <strain evidence="2 3">DSE10</strain>
    </source>
</reference>
<evidence type="ECO:0000313" key="3">
    <source>
        <dbReference type="Proteomes" id="UP000011919"/>
    </source>
</evidence>
<keyword evidence="1" id="KW-0472">Membrane</keyword>
<dbReference type="EMBL" id="AOFT01000013">
    <property type="protein sequence ID" value="EMR05576.1"/>
    <property type="molecule type" value="Genomic_DNA"/>
</dbReference>
<dbReference type="RefSeq" id="WP_008300230.1">
    <property type="nucleotide sequence ID" value="NZ_AOFT01000013.1"/>
</dbReference>
<keyword evidence="1" id="KW-1133">Transmembrane helix</keyword>
<dbReference type="AlphaFoldDB" id="M7NEF7"/>
<evidence type="ECO:0000256" key="1">
    <source>
        <dbReference type="SAM" id="Phobius"/>
    </source>
</evidence>
<evidence type="ECO:0000313" key="2">
    <source>
        <dbReference type="EMBL" id="EMR05576.1"/>
    </source>
</evidence>
<proteinExistence type="predicted"/>
<dbReference type="STRING" id="1235279.C772_02396"/>
<name>M7NEF7_9BACL</name>